<name>A0AAV0EN36_9ASTE</name>
<evidence type="ECO:0000313" key="6">
    <source>
        <dbReference type="Proteomes" id="UP001152523"/>
    </source>
</evidence>
<evidence type="ECO:0000256" key="3">
    <source>
        <dbReference type="ARBA" id="ARBA00023242"/>
    </source>
</evidence>
<evidence type="ECO:0000256" key="4">
    <source>
        <dbReference type="SAM" id="Coils"/>
    </source>
</evidence>
<dbReference type="AlphaFoldDB" id="A0AAV0EN36"/>
<keyword evidence="6" id="KW-1185">Reference proteome</keyword>
<keyword evidence="3" id="KW-0539">Nucleus</keyword>
<dbReference type="GO" id="GO:0046540">
    <property type="term" value="C:U4/U6 x U5 tri-snRNP complex"/>
    <property type="evidence" value="ECO:0007669"/>
    <property type="project" value="TreeGrafter"/>
</dbReference>
<keyword evidence="4" id="KW-0175">Coiled coil</keyword>
<feature type="coiled-coil region" evidence="4">
    <location>
        <begin position="92"/>
        <end position="126"/>
    </location>
</feature>
<comment type="subcellular location">
    <subcellularLocation>
        <location evidence="1">Nucleus</location>
    </subcellularLocation>
</comment>
<comment type="caution">
    <text evidence="5">The sequence shown here is derived from an EMBL/GenBank/DDBJ whole genome shotgun (WGS) entry which is preliminary data.</text>
</comment>
<sequence length="286" mass="32831">MVLDDTGRFSRDAAKKLEELRRRIQGVTTKNHAEDLNSFRRVLTDYYTPEEMLEFKKPKKRKSLRKKEKLDINALKAEAISTGLGSMDLGSRNDRTRQLLKEENERAEAEKRDKAYKIAYEKAQEASKALRPMNNVISEENDDIVFDDDDEELRESLERAIKLALRTQEEAVKSVSETIALLASTLNENNSTIDDNNHSSTSGDLKENKVVFTEMEEFFWGLQLDVFMEEDAILHSPDKASISEAGGWSMVKEVEEKETDLKRSQFQMAQCMKLLSGRGYLELSNF</sequence>
<evidence type="ECO:0000256" key="1">
    <source>
        <dbReference type="ARBA" id="ARBA00004123"/>
    </source>
</evidence>
<dbReference type="EMBL" id="CAMAPF010000930">
    <property type="protein sequence ID" value="CAH9123467.1"/>
    <property type="molecule type" value="Genomic_DNA"/>
</dbReference>
<accession>A0AAV0EN36</accession>
<dbReference type="InterPro" id="IPR005011">
    <property type="entry name" value="SNU66/SART1"/>
</dbReference>
<evidence type="ECO:0000313" key="5">
    <source>
        <dbReference type="EMBL" id="CAH9123467.1"/>
    </source>
</evidence>
<evidence type="ECO:0000256" key="2">
    <source>
        <dbReference type="ARBA" id="ARBA00006076"/>
    </source>
</evidence>
<dbReference type="Proteomes" id="UP001152523">
    <property type="component" value="Unassembled WGS sequence"/>
</dbReference>
<proteinExistence type="inferred from homology"/>
<reference evidence="5" key="1">
    <citation type="submission" date="2022-07" db="EMBL/GenBank/DDBJ databases">
        <authorList>
            <person name="Macas J."/>
            <person name="Novak P."/>
            <person name="Neumann P."/>
        </authorList>
    </citation>
    <scope>NUCLEOTIDE SEQUENCE</scope>
</reference>
<dbReference type="GO" id="GO:0000481">
    <property type="term" value="P:maturation of 5S rRNA"/>
    <property type="evidence" value="ECO:0007669"/>
    <property type="project" value="TreeGrafter"/>
</dbReference>
<dbReference type="Pfam" id="PF03343">
    <property type="entry name" value="SART-1"/>
    <property type="match status" value="1"/>
</dbReference>
<dbReference type="PANTHER" id="PTHR14152:SF5">
    <property type="entry name" value="U4_U6.U5 TRI-SNRNP-ASSOCIATED PROTEIN 1"/>
    <property type="match status" value="1"/>
</dbReference>
<comment type="similarity">
    <text evidence="2">Belongs to the SNU66/SART1 family.</text>
</comment>
<dbReference type="PANTHER" id="PTHR14152">
    <property type="entry name" value="SQUAMOUS CELL CARCINOMA ANTIGEN RECOGNISED BY CYTOTOXIC T LYMPHOCYTES"/>
    <property type="match status" value="1"/>
</dbReference>
<protein>
    <submittedName>
        <fullName evidence="5">Uncharacterized protein</fullName>
    </submittedName>
</protein>
<dbReference type="GO" id="GO:0045292">
    <property type="term" value="P:mRNA cis splicing, via spliceosome"/>
    <property type="evidence" value="ECO:0007669"/>
    <property type="project" value="TreeGrafter"/>
</dbReference>
<gene>
    <name evidence="5" type="ORF">CEPIT_LOCUS25243</name>
</gene>
<organism evidence="5 6">
    <name type="scientific">Cuscuta epithymum</name>
    <dbReference type="NCBI Taxonomy" id="186058"/>
    <lineage>
        <taxon>Eukaryota</taxon>
        <taxon>Viridiplantae</taxon>
        <taxon>Streptophyta</taxon>
        <taxon>Embryophyta</taxon>
        <taxon>Tracheophyta</taxon>
        <taxon>Spermatophyta</taxon>
        <taxon>Magnoliopsida</taxon>
        <taxon>eudicotyledons</taxon>
        <taxon>Gunneridae</taxon>
        <taxon>Pentapetalae</taxon>
        <taxon>asterids</taxon>
        <taxon>lamiids</taxon>
        <taxon>Solanales</taxon>
        <taxon>Convolvulaceae</taxon>
        <taxon>Cuscuteae</taxon>
        <taxon>Cuscuta</taxon>
        <taxon>Cuscuta subgen. Cuscuta</taxon>
    </lineage>
</organism>